<comment type="caution">
    <text evidence="1">The sequence shown here is derived from an EMBL/GenBank/DDBJ whole genome shotgun (WGS) entry which is preliminary data.</text>
</comment>
<evidence type="ECO:0000313" key="1">
    <source>
        <dbReference type="EMBL" id="MBP2368578.1"/>
    </source>
</evidence>
<accession>A0ABS4VXB2</accession>
<organism evidence="1 2">
    <name type="scientific">Pseudonocardia parietis</name>
    <dbReference type="NCBI Taxonomy" id="570936"/>
    <lineage>
        <taxon>Bacteria</taxon>
        <taxon>Bacillati</taxon>
        <taxon>Actinomycetota</taxon>
        <taxon>Actinomycetes</taxon>
        <taxon>Pseudonocardiales</taxon>
        <taxon>Pseudonocardiaceae</taxon>
        <taxon>Pseudonocardia</taxon>
    </lineage>
</organism>
<proteinExistence type="predicted"/>
<gene>
    <name evidence="1" type="ORF">JOF36_004274</name>
</gene>
<dbReference type="EMBL" id="JAGINU010000001">
    <property type="protein sequence ID" value="MBP2368578.1"/>
    <property type="molecule type" value="Genomic_DNA"/>
</dbReference>
<evidence type="ECO:0000313" key="2">
    <source>
        <dbReference type="Proteomes" id="UP001519295"/>
    </source>
</evidence>
<name>A0ABS4VXB2_9PSEU</name>
<protein>
    <submittedName>
        <fullName evidence="1">Uncharacterized protein</fullName>
    </submittedName>
</protein>
<reference evidence="1 2" key="1">
    <citation type="submission" date="2021-03" db="EMBL/GenBank/DDBJ databases">
        <title>Sequencing the genomes of 1000 actinobacteria strains.</title>
        <authorList>
            <person name="Klenk H.-P."/>
        </authorList>
    </citation>
    <scope>NUCLEOTIDE SEQUENCE [LARGE SCALE GENOMIC DNA]</scope>
    <source>
        <strain evidence="1 2">DSM 45256</strain>
    </source>
</reference>
<dbReference type="Proteomes" id="UP001519295">
    <property type="component" value="Unassembled WGS sequence"/>
</dbReference>
<dbReference type="RefSeq" id="WP_210029930.1">
    <property type="nucleotide sequence ID" value="NZ_JAGINU010000001.1"/>
</dbReference>
<keyword evidence="2" id="KW-1185">Reference proteome</keyword>
<sequence>MTIRLFPGPPGISGDAPRLALREQGHYRAAAGHARRVIPGPVGELVHRELRAYAEFGHRFGDDALIQRLAAEVLAIRPDDPQAEAHTAVSGVLSLLDESWGGPPPRDGS</sequence>